<dbReference type="SMART" id="SM00648">
    <property type="entry name" value="SWAP"/>
    <property type="match status" value="1"/>
</dbReference>
<feature type="region of interest" description="Disordered" evidence="5">
    <location>
        <begin position="130"/>
        <end position="216"/>
    </location>
</feature>
<name>A0AAD3TK42_NEPGR</name>
<feature type="domain" description="SURP motif" evidence="6">
    <location>
        <begin position="186"/>
        <end position="229"/>
    </location>
</feature>
<keyword evidence="4" id="KW-0539">Nucleus</keyword>
<accession>A0AAD3TK42</accession>
<sequence length="481" mass="52445">MLEFVGWAGLKATLGAIIEFVGVWGTPANSFKLFQSTWLLSMDKGMPSSIFMNDGSFMERFKQLQQEQEKGAAIQESRPKSNASGNSVSHPFSTKSSLDSRPNEARKTAVATSGGKLAFSLKQKSKLVAPSVKLGEDDDEDDRETGNASGDGSAKRQKLGRPDASDSASRQDVAPPSPSDPTVKKVADRLASFVAKNGRQIEHVTRQRNPGDTPFKFLFDESCADYKYYEYRLQEEVKALEQSRDSQTSRNDSGSTSALSGLSKSQQSSTPATSGPRRPKQSNYQIPTSALYNANDTGTVPTASGGSEESGAPPSGADPIAMMEYYMKKAAQEERKRPAKQSQDEMPPPVSLQAPAKRGHHMGDYIPLEELEKFLAVCNDPAAQKAARDAVDNTKIQADNVGHKLLSKMGWKEGEALGSSRKGISDPVMAGEVKKDNLGVGAHKPGEVLPGDDIYEQYKKRMMLGYRYRPNPLNNPRKAYY</sequence>
<dbReference type="InterPro" id="IPR035967">
    <property type="entry name" value="SWAP/Surp_sf"/>
</dbReference>
<keyword evidence="9" id="KW-1185">Reference proteome</keyword>
<dbReference type="GO" id="GO:0005654">
    <property type="term" value="C:nucleoplasm"/>
    <property type="evidence" value="ECO:0007669"/>
    <property type="project" value="TreeGrafter"/>
</dbReference>
<evidence type="ECO:0000313" key="8">
    <source>
        <dbReference type="EMBL" id="GMH30654.1"/>
    </source>
</evidence>
<dbReference type="SMART" id="SM00443">
    <property type="entry name" value="G_patch"/>
    <property type="match status" value="1"/>
</dbReference>
<feature type="compositionally biased region" description="Polar residues" evidence="5">
    <location>
        <begin position="80"/>
        <end position="100"/>
    </location>
</feature>
<dbReference type="Gene3D" id="1.10.10.790">
    <property type="entry name" value="Surp module"/>
    <property type="match status" value="1"/>
</dbReference>
<comment type="caution">
    <text evidence="8">The sequence shown here is derived from an EMBL/GenBank/DDBJ whole genome shotgun (WGS) entry which is preliminary data.</text>
</comment>
<evidence type="ECO:0000256" key="2">
    <source>
        <dbReference type="ARBA" id="ARBA00022664"/>
    </source>
</evidence>
<dbReference type="InterPro" id="IPR000467">
    <property type="entry name" value="G_patch_dom"/>
</dbReference>
<feature type="compositionally biased region" description="Basic and acidic residues" evidence="5">
    <location>
        <begin position="326"/>
        <end position="336"/>
    </location>
</feature>
<organism evidence="8 9">
    <name type="scientific">Nepenthes gracilis</name>
    <name type="common">Slender pitcher plant</name>
    <dbReference type="NCBI Taxonomy" id="150966"/>
    <lineage>
        <taxon>Eukaryota</taxon>
        <taxon>Viridiplantae</taxon>
        <taxon>Streptophyta</taxon>
        <taxon>Embryophyta</taxon>
        <taxon>Tracheophyta</taxon>
        <taxon>Spermatophyta</taxon>
        <taxon>Magnoliopsida</taxon>
        <taxon>eudicotyledons</taxon>
        <taxon>Gunneridae</taxon>
        <taxon>Pentapetalae</taxon>
        <taxon>Caryophyllales</taxon>
        <taxon>Nepenthaceae</taxon>
        <taxon>Nepenthes</taxon>
    </lineage>
</organism>
<dbReference type="GO" id="GO:0003723">
    <property type="term" value="F:RNA binding"/>
    <property type="evidence" value="ECO:0007669"/>
    <property type="project" value="InterPro"/>
</dbReference>
<evidence type="ECO:0000259" key="7">
    <source>
        <dbReference type="PROSITE" id="PS50174"/>
    </source>
</evidence>
<dbReference type="GO" id="GO:0006397">
    <property type="term" value="P:mRNA processing"/>
    <property type="evidence" value="ECO:0007669"/>
    <property type="project" value="UniProtKB-KW"/>
</dbReference>
<protein>
    <recommendedName>
        <fullName evidence="10">SURP and G-patch domain-containing protein 1-like protein</fullName>
    </recommendedName>
</protein>
<evidence type="ECO:0000256" key="5">
    <source>
        <dbReference type="SAM" id="MobiDB-lite"/>
    </source>
</evidence>
<dbReference type="Pfam" id="PF01585">
    <property type="entry name" value="G-patch"/>
    <property type="match status" value="1"/>
</dbReference>
<reference evidence="8" key="1">
    <citation type="submission" date="2023-05" db="EMBL/GenBank/DDBJ databases">
        <title>Nepenthes gracilis genome sequencing.</title>
        <authorList>
            <person name="Fukushima K."/>
        </authorList>
    </citation>
    <scope>NUCLEOTIDE SEQUENCE</scope>
    <source>
        <strain evidence="8">SING2019-196</strain>
    </source>
</reference>
<keyword evidence="3" id="KW-0508">mRNA splicing</keyword>
<dbReference type="SUPFAM" id="SSF109905">
    <property type="entry name" value="Surp module (SWAP domain)"/>
    <property type="match status" value="1"/>
</dbReference>
<dbReference type="InterPro" id="IPR040169">
    <property type="entry name" value="SUGP1/2"/>
</dbReference>
<evidence type="ECO:0000256" key="1">
    <source>
        <dbReference type="ARBA" id="ARBA00004123"/>
    </source>
</evidence>
<evidence type="ECO:0000256" key="4">
    <source>
        <dbReference type="ARBA" id="ARBA00023242"/>
    </source>
</evidence>
<feature type="region of interest" description="Disordered" evidence="5">
    <location>
        <begin position="238"/>
        <end position="357"/>
    </location>
</feature>
<dbReference type="EMBL" id="BSYO01000038">
    <property type="protein sequence ID" value="GMH30654.1"/>
    <property type="molecule type" value="Genomic_DNA"/>
</dbReference>
<dbReference type="PANTHER" id="PTHR23340:SF0">
    <property type="entry name" value="SURP AND G-PATCH DOMAIN-CONTAINING PROTEIN 1 ISOFORM X1"/>
    <property type="match status" value="1"/>
</dbReference>
<dbReference type="PROSITE" id="PS50174">
    <property type="entry name" value="G_PATCH"/>
    <property type="match status" value="1"/>
</dbReference>
<dbReference type="Pfam" id="PF01805">
    <property type="entry name" value="Surp"/>
    <property type="match status" value="1"/>
</dbReference>
<dbReference type="InterPro" id="IPR000061">
    <property type="entry name" value="Surp"/>
</dbReference>
<proteinExistence type="predicted"/>
<feature type="region of interest" description="Disordered" evidence="5">
    <location>
        <begin position="66"/>
        <end position="114"/>
    </location>
</feature>
<dbReference type="PANTHER" id="PTHR23340">
    <property type="entry name" value="ARGININE/SERINE RICH SPLICING FACTOR SF4/14"/>
    <property type="match status" value="1"/>
</dbReference>
<dbReference type="GO" id="GO:0008380">
    <property type="term" value="P:RNA splicing"/>
    <property type="evidence" value="ECO:0007669"/>
    <property type="project" value="UniProtKB-KW"/>
</dbReference>
<feature type="compositionally biased region" description="Polar residues" evidence="5">
    <location>
        <begin position="245"/>
        <end position="273"/>
    </location>
</feature>
<evidence type="ECO:0000259" key="6">
    <source>
        <dbReference type="PROSITE" id="PS50128"/>
    </source>
</evidence>
<dbReference type="Proteomes" id="UP001279734">
    <property type="component" value="Unassembled WGS sequence"/>
</dbReference>
<evidence type="ECO:0000313" key="9">
    <source>
        <dbReference type="Proteomes" id="UP001279734"/>
    </source>
</evidence>
<feature type="domain" description="G-patch" evidence="7">
    <location>
        <begin position="398"/>
        <end position="445"/>
    </location>
</feature>
<feature type="compositionally biased region" description="Low complexity" evidence="5">
    <location>
        <begin position="303"/>
        <end position="317"/>
    </location>
</feature>
<feature type="compositionally biased region" description="Polar residues" evidence="5">
    <location>
        <begin position="281"/>
        <end position="302"/>
    </location>
</feature>
<gene>
    <name evidence="8" type="ORF">Nepgr_032497</name>
</gene>
<comment type="subcellular location">
    <subcellularLocation>
        <location evidence="1">Nucleus</location>
    </subcellularLocation>
</comment>
<evidence type="ECO:0008006" key="10">
    <source>
        <dbReference type="Google" id="ProtNLM"/>
    </source>
</evidence>
<dbReference type="PROSITE" id="PS50128">
    <property type="entry name" value="SURP"/>
    <property type="match status" value="1"/>
</dbReference>
<evidence type="ECO:0000256" key="3">
    <source>
        <dbReference type="ARBA" id="ARBA00023187"/>
    </source>
</evidence>
<dbReference type="AlphaFoldDB" id="A0AAD3TK42"/>
<keyword evidence="2" id="KW-0507">mRNA processing</keyword>